<evidence type="ECO:0000313" key="2">
    <source>
        <dbReference type="Proteomes" id="UP000245207"/>
    </source>
</evidence>
<sequence length="146" mass="16947">MIQTWILGKEQNNEQLFPLIGFSSEISIPEGVIYLKNIVGTHPLSKISRREIKFQYYILFDRITIQQLWAEMSTIRSHVQFPTKSGIATIKSNYPGKDMELAAAVNNMTIKEIREALPRHNENKEKVVINKNHRDQPIVIEKYLLP</sequence>
<reference evidence="1 2" key="1">
    <citation type="journal article" date="2018" name="Mol. Plant">
        <title>The genome of Artemisia annua provides insight into the evolution of Asteraceae family and artemisinin biosynthesis.</title>
        <authorList>
            <person name="Shen Q."/>
            <person name="Zhang L."/>
            <person name="Liao Z."/>
            <person name="Wang S."/>
            <person name="Yan T."/>
            <person name="Shi P."/>
            <person name="Liu M."/>
            <person name="Fu X."/>
            <person name="Pan Q."/>
            <person name="Wang Y."/>
            <person name="Lv Z."/>
            <person name="Lu X."/>
            <person name="Zhang F."/>
            <person name="Jiang W."/>
            <person name="Ma Y."/>
            <person name="Chen M."/>
            <person name="Hao X."/>
            <person name="Li L."/>
            <person name="Tang Y."/>
            <person name="Lv G."/>
            <person name="Zhou Y."/>
            <person name="Sun X."/>
            <person name="Brodelius P.E."/>
            <person name="Rose J.K.C."/>
            <person name="Tang K."/>
        </authorList>
    </citation>
    <scope>NUCLEOTIDE SEQUENCE [LARGE SCALE GENOMIC DNA]</scope>
    <source>
        <strain evidence="2">cv. Huhao1</strain>
        <tissue evidence="1">Leaf</tissue>
    </source>
</reference>
<protein>
    <submittedName>
        <fullName evidence="1">Uncharacterized protein</fullName>
    </submittedName>
</protein>
<dbReference type="AlphaFoldDB" id="A0A2U1MPN0"/>
<keyword evidence="2" id="KW-1185">Reference proteome</keyword>
<name>A0A2U1MPN0_ARTAN</name>
<evidence type="ECO:0000313" key="1">
    <source>
        <dbReference type="EMBL" id="PWA63182.1"/>
    </source>
</evidence>
<organism evidence="1 2">
    <name type="scientific">Artemisia annua</name>
    <name type="common">Sweet wormwood</name>
    <dbReference type="NCBI Taxonomy" id="35608"/>
    <lineage>
        <taxon>Eukaryota</taxon>
        <taxon>Viridiplantae</taxon>
        <taxon>Streptophyta</taxon>
        <taxon>Embryophyta</taxon>
        <taxon>Tracheophyta</taxon>
        <taxon>Spermatophyta</taxon>
        <taxon>Magnoliopsida</taxon>
        <taxon>eudicotyledons</taxon>
        <taxon>Gunneridae</taxon>
        <taxon>Pentapetalae</taxon>
        <taxon>asterids</taxon>
        <taxon>campanulids</taxon>
        <taxon>Asterales</taxon>
        <taxon>Asteraceae</taxon>
        <taxon>Asteroideae</taxon>
        <taxon>Anthemideae</taxon>
        <taxon>Artemisiinae</taxon>
        <taxon>Artemisia</taxon>
    </lineage>
</organism>
<accession>A0A2U1MPN0</accession>
<gene>
    <name evidence="1" type="ORF">CTI12_AA354850</name>
</gene>
<dbReference type="EMBL" id="PKPP01004695">
    <property type="protein sequence ID" value="PWA63182.1"/>
    <property type="molecule type" value="Genomic_DNA"/>
</dbReference>
<proteinExistence type="predicted"/>
<dbReference type="Proteomes" id="UP000245207">
    <property type="component" value="Unassembled WGS sequence"/>
</dbReference>
<comment type="caution">
    <text evidence="1">The sequence shown here is derived from an EMBL/GenBank/DDBJ whole genome shotgun (WGS) entry which is preliminary data.</text>
</comment>